<dbReference type="PANTHER" id="PTHR43792">
    <property type="entry name" value="GNAT FAMILY, PUTATIVE (AFU_ORTHOLOGUE AFUA_3G00765)-RELATED-RELATED"/>
    <property type="match status" value="1"/>
</dbReference>
<keyword evidence="2" id="KW-0808">Transferase</keyword>
<evidence type="ECO:0000313" key="3">
    <source>
        <dbReference type="Proteomes" id="UP001549749"/>
    </source>
</evidence>
<dbReference type="SUPFAM" id="SSF55729">
    <property type="entry name" value="Acyl-CoA N-acyltransferases (Nat)"/>
    <property type="match status" value="1"/>
</dbReference>
<keyword evidence="3" id="KW-1185">Reference proteome</keyword>
<name>A0ABV2T3Q6_9BACT</name>
<dbReference type="Proteomes" id="UP001549749">
    <property type="component" value="Unassembled WGS sequence"/>
</dbReference>
<evidence type="ECO:0000313" key="2">
    <source>
        <dbReference type="EMBL" id="MET6997656.1"/>
    </source>
</evidence>
<dbReference type="EC" id="2.-.-.-" evidence="2"/>
<dbReference type="PROSITE" id="PS51186">
    <property type="entry name" value="GNAT"/>
    <property type="match status" value="1"/>
</dbReference>
<dbReference type="InterPro" id="IPR051531">
    <property type="entry name" value="N-acetyltransferase"/>
</dbReference>
<dbReference type="InterPro" id="IPR016181">
    <property type="entry name" value="Acyl_CoA_acyltransferase"/>
</dbReference>
<dbReference type="PANTHER" id="PTHR43792:SF9">
    <property type="entry name" value="RIBOSOMAL-PROTEIN-ALANINE ACETYLTRANSFERASE"/>
    <property type="match status" value="1"/>
</dbReference>
<protein>
    <submittedName>
        <fullName evidence="2">GNAT family protein</fullName>
        <ecNumber evidence="2">2.-.-.-</ecNumber>
    </submittedName>
</protein>
<accession>A0ABV2T3Q6</accession>
<dbReference type="RefSeq" id="WP_354660291.1">
    <property type="nucleotide sequence ID" value="NZ_JBEXAC010000001.1"/>
</dbReference>
<dbReference type="Pfam" id="PF13302">
    <property type="entry name" value="Acetyltransf_3"/>
    <property type="match status" value="1"/>
</dbReference>
<sequence length="186" mass="20951">MNLPVIAANGIVLRPITETDTAAIFHHFSNDTVTRYMDIPSFSDISEATQIIHFFQESLVKGTGMRWAITIPGHPELVGTCGLHNLNKTHYKGEVGYDLHPDFWGKGIMTNAIHEVLLYAFNQLQLNRVEAFVDPANTASANLLRRVGFEKEGFLRDAFFEKGRFVDAALYSILKRTHARENIFNG</sequence>
<evidence type="ECO:0000259" key="1">
    <source>
        <dbReference type="PROSITE" id="PS51186"/>
    </source>
</evidence>
<dbReference type="GO" id="GO:0016740">
    <property type="term" value="F:transferase activity"/>
    <property type="evidence" value="ECO:0007669"/>
    <property type="project" value="UniProtKB-KW"/>
</dbReference>
<dbReference type="Gene3D" id="3.40.630.30">
    <property type="match status" value="1"/>
</dbReference>
<organism evidence="2 3">
    <name type="scientific">Chitinophaga defluvii</name>
    <dbReference type="NCBI Taxonomy" id="3163343"/>
    <lineage>
        <taxon>Bacteria</taxon>
        <taxon>Pseudomonadati</taxon>
        <taxon>Bacteroidota</taxon>
        <taxon>Chitinophagia</taxon>
        <taxon>Chitinophagales</taxon>
        <taxon>Chitinophagaceae</taxon>
        <taxon>Chitinophaga</taxon>
    </lineage>
</organism>
<reference evidence="2 3" key="1">
    <citation type="submission" date="2024-06" db="EMBL/GenBank/DDBJ databases">
        <title>Chitinophaga defluvii sp. nov., isolated from municipal sewage.</title>
        <authorList>
            <person name="Zhang L."/>
        </authorList>
    </citation>
    <scope>NUCLEOTIDE SEQUENCE [LARGE SCALE GENOMIC DNA]</scope>
    <source>
        <strain evidence="2 3">H8</strain>
    </source>
</reference>
<dbReference type="InterPro" id="IPR000182">
    <property type="entry name" value="GNAT_dom"/>
</dbReference>
<dbReference type="EMBL" id="JBEXAC010000001">
    <property type="protein sequence ID" value="MET6997656.1"/>
    <property type="molecule type" value="Genomic_DNA"/>
</dbReference>
<proteinExistence type="predicted"/>
<comment type="caution">
    <text evidence="2">The sequence shown here is derived from an EMBL/GenBank/DDBJ whole genome shotgun (WGS) entry which is preliminary data.</text>
</comment>
<feature type="domain" description="N-acetyltransferase" evidence="1">
    <location>
        <begin position="11"/>
        <end position="177"/>
    </location>
</feature>
<gene>
    <name evidence="2" type="ORF">ABR189_09770</name>
</gene>